<dbReference type="InterPro" id="IPR044068">
    <property type="entry name" value="CB"/>
</dbReference>
<proteinExistence type="predicted"/>
<evidence type="ECO:0000256" key="2">
    <source>
        <dbReference type="PROSITE-ProRule" id="PRU01248"/>
    </source>
</evidence>
<organism evidence="4 5">
    <name type="scientific">Streptomyces justiciae</name>
    <dbReference type="NCBI Taxonomy" id="2780140"/>
    <lineage>
        <taxon>Bacteria</taxon>
        <taxon>Bacillati</taxon>
        <taxon>Actinomycetota</taxon>
        <taxon>Actinomycetes</taxon>
        <taxon>Kitasatosporales</taxon>
        <taxon>Streptomycetaceae</taxon>
        <taxon>Streptomyces</taxon>
    </lineage>
</organism>
<evidence type="ECO:0000313" key="5">
    <source>
        <dbReference type="Proteomes" id="UP001257948"/>
    </source>
</evidence>
<dbReference type="PROSITE" id="PS51900">
    <property type="entry name" value="CB"/>
    <property type="match status" value="1"/>
</dbReference>
<protein>
    <recommendedName>
        <fullName evidence="3">Core-binding (CB) domain-containing protein</fullName>
    </recommendedName>
</protein>
<keyword evidence="5" id="KW-1185">Reference proteome</keyword>
<sequence>MEHVFVAERSVSPSTGLKRWVVADAVTYTLHAPACAYLQSLRNKGRSPNTERVYAGRLALYLSYCHARGIDWAAPSFTALSALQQHLITEPLPPRSRRTRAWAPPRYRSRSTANAVMIVVAEFLRFSALHGLVAPATVALLSQPKFLRFVPAGYDTGENNQWRHIQAAAFRFQITEPGYEDLTPA</sequence>
<accession>A0ABU3M8Y4</accession>
<evidence type="ECO:0000259" key="3">
    <source>
        <dbReference type="PROSITE" id="PS51900"/>
    </source>
</evidence>
<gene>
    <name evidence="4" type="ORF">RQC66_44875</name>
</gene>
<evidence type="ECO:0000256" key="1">
    <source>
        <dbReference type="ARBA" id="ARBA00023125"/>
    </source>
</evidence>
<dbReference type="InterPro" id="IPR010998">
    <property type="entry name" value="Integrase_recombinase_N"/>
</dbReference>
<dbReference type="Proteomes" id="UP001257948">
    <property type="component" value="Unassembled WGS sequence"/>
</dbReference>
<feature type="domain" description="Core-binding (CB)" evidence="3">
    <location>
        <begin position="28"/>
        <end position="128"/>
    </location>
</feature>
<keyword evidence="1 2" id="KW-0238">DNA-binding</keyword>
<evidence type="ECO:0000313" key="4">
    <source>
        <dbReference type="EMBL" id="MDT7847858.1"/>
    </source>
</evidence>
<dbReference type="Gene3D" id="1.10.150.130">
    <property type="match status" value="1"/>
</dbReference>
<dbReference type="RefSeq" id="WP_314208076.1">
    <property type="nucleotide sequence ID" value="NZ_JAVTLL010000070.1"/>
</dbReference>
<name>A0ABU3M8Y4_9ACTN</name>
<dbReference type="EMBL" id="JAVTLL010000070">
    <property type="protein sequence ID" value="MDT7847858.1"/>
    <property type="molecule type" value="Genomic_DNA"/>
</dbReference>
<comment type="caution">
    <text evidence="4">The sequence shown here is derived from an EMBL/GenBank/DDBJ whole genome shotgun (WGS) entry which is preliminary data.</text>
</comment>
<reference evidence="5" key="1">
    <citation type="submission" date="2023-07" db="EMBL/GenBank/DDBJ databases">
        <title>Draft genome sequence of the endophytic actinobacterium Streptomyces justiciae WPN32, a potential antibiotic producer.</title>
        <authorList>
            <person name="Yasawong M."/>
            <person name="Pana W."/>
            <person name="Ganta P."/>
            <person name="Santapan N."/>
            <person name="Songngamsuk T."/>
            <person name="Phatcharaharikarn M."/>
            <person name="Kerdtoob S."/>
            <person name="Nantapong N."/>
        </authorList>
    </citation>
    <scope>NUCLEOTIDE SEQUENCE [LARGE SCALE GENOMIC DNA]</scope>
    <source>
        <strain evidence="5">WPN32</strain>
    </source>
</reference>